<organism evidence="2">
    <name type="scientific">Prevotella sp. GTC17260</name>
    <dbReference type="NCBI Taxonomy" id="3236796"/>
    <lineage>
        <taxon>Bacteria</taxon>
        <taxon>Pseudomonadati</taxon>
        <taxon>Bacteroidota</taxon>
        <taxon>Bacteroidia</taxon>
        <taxon>Bacteroidales</taxon>
        <taxon>Prevotellaceae</taxon>
        <taxon>Prevotella</taxon>
    </lineage>
</organism>
<evidence type="ECO:0000259" key="1">
    <source>
        <dbReference type="Pfam" id="PF17127"/>
    </source>
</evidence>
<dbReference type="InterPro" id="IPR033395">
    <property type="entry name" value="DUF5106"/>
</dbReference>
<dbReference type="AlphaFoldDB" id="A0AB33JAX6"/>
<accession>A0AB33JAX6</accession>
<feature type="domain" description="DUF5106" evidence="1">
    <location>
        <begin position="39"/>
        <end position="169"/>
    </location>
</feature>
<dbReference type="InterPro" id="IPR036249">
    <property type="entry name" value="Thioredoxin-like_sf"/>
</dbReference>
<gene>
    <name evidence="2" type="ORF">GTC17260_15030</name>
</gene>
<dbReference type="SUPFAM" id="SSF52833">
    <property type="entry name" value="Thioredoxin-like"/>
    <property type="match status" value="1"/>
</dbReference>
<dbReference type="Pfam" id="PF17127">
    <property type="entry name" value="DUF5106"/>
    <property type="match status" value="1"/>
</dbReference>
<proteinExistence type="predicted"/>
<evidence type="ECO:0000313" key="2">
    <source>
        <dbReference type="EMBL" id="BFO78868.1"/>
    </source>
</evidence>
<reference evidence="2" key="1">
    <citation type="submission" date="2024-07" db="EMBL/GenBank/DDBJ databases">
        <title>Complete genome sequence of Prevotella sp. YM-2024 GTC17260.</title>
        <authorList>
            <person name="Hayashi M."/>
            <person name="Muto Y."/>
            <person name="Tanaka K."/>
            <person name="Niwa H."/>
        </authorList>
    </citation>
    <scope>NUCLEOTIDE SEQUENCE</scope>
    <source>
        <strain evidence="2">GTC17260</strain>
    </source>
</reference>
<protein>
    <submittedName>
        <fullName evidence="2">DUF5106 domain-containing protein</fullName>
    </submittedName>
</protein>
<dbReference type="EMBL" id="AP035788">
    <property type="protein sequence ID" value="BFO78868.1"/>
    <property type="molecule type" value="Genomic_DNA"/>
</dbReference>
<sequence length="311" mass="34373">MQSMDKGLLRGLRAAVLLFCSFLPFMAGTRTARAQESFVFSFPSIPDTLTAVDARAAYLVSHYWDRASFPSALSSADNDSIEQAWVNYCDLFGLVDGAVVEHSLSTVVSEGHFPVSARIFLMSLAEKYFFDSDSPYCSDAAYLCVLKACTACTDIDKLYQERYASHLRMLMGCREGSVAADFRFRADNSISSTLYQLSSPHTLLLLYNPDCDYCRSMMNWVETNPQVASLCSDGKLLILSVNVGESAHASTGGDGHRNWIDAHDSDANILKSNLYDLRTLPLCLLLDADKKIVGKMATVSELEQKLRAVLE</sequence>
<name>A0AB33JAX6_9BACT</name>
<dbReference type="Gene3D" id="3.40.30.10">
    <property type="entry name" value="Glutaredoxin"/>
    <property type="match status" value="1"/>
</dbReference>